<gene>
    <name evidence="1" type="ORF">CJD36_009185</name>
</gene>
<comment type="caution">
    <text evidence="1">The sequence shown here is derived from an EMBL/GenBank/DDBJ whole genome shotgun (WGS) entry which is preliminary data.</text>
</comment>
<organism evidence="1 2">
    <name type="scientific">Flavipsychrobacter stenotrophus</name>
    <dbReference type="NCBI Taxonomy" id="2077091"/>
    <lineage>
        <taxon>Bacteria</taxon>
        <taxon>Pseudomonadati</taxon>
        <taxon>Bacteroidota</taxon>
        <taxon>Chitinophagia</taxon>
        <taxon>Chitinophagales</taxon>
        <taxon>Chitinophagaceae</taxon>
        <taxon>Flavipsychrobacter</taxon>
    </lineage>
</organism>
<evidence type="ECO:0008006" key="3">
    <source>
        <dbReference type="Google" id="ProtNLM"/>
    </source>
</evidence>
<dbReference type="Proteomes" id="UP000239872">
    <property type="component" value="Unassembled WGS sequence"/>
</dbReference>
<evidence type="ECO:0000313" key="2">
    <source>
        <dbReference type="Proteomes" id="UP000239872"/>
    </source>
</evidence>
<reference evidence="1 2" key="1">
    <citation type="submission" date="2018-01" db="EMBL/GenBank/DDBJ databases">
        <title>A novel member of the phylum Bacteroidetes isolated from glacier ice.</title>
        <authorList>
            <person name="Liu Q."/>
            <person name="Xin Y.-H."/>
        </authorList>
    </citation>
    <scope>NUCLEOTIDE SEQUENCE [LARGE SCALE GENOMIC DNA]</scope>
    <source>
        <strain evidence="1 2">RB1R16</strain>
    </source>
</reference>
<dbReference type="GO" id="GO:0003676">
    <property type="term" value="F:nucleic acid binding"/>
    <property type="evidence" value="ECO:0007669"/>
    <property type="project" value="InterPro"/>
</dbReference>
<dbReference type="RefSeq" id="WP_105038835.1">
    <property type="nucleotide sequence ID" value="NZ_PPSL01000002.1"/>
</dbReference>
<sequence length="159" mass="17923">MQNILGISLGTRLLGIAVVYDGELSNFRVHSFGGSWTEQKRRGISFSLQKVIRKYAAAHIIVKIPPSTHCSQSIYNLLFDLREYAMQHGIPLKVCTIATMKTVYAGKNKQVIIQAIASKYPNHAILSKLLHTQRKRGMVYHVKLFEAIACTELAQRILQ</sequence>
<keyword evidence="2" id="KW-1185">Reference proteome</keyword>
<proteinExistence type="predicted"/>
<dbReference type="EMBL" id="PPSL01000002">
    <property type="protein sequence ID" value="PQJ11955.1"/>
    <property type="molecule type" value="Genomic_DNA"/>
</dbReference>
<dbReference type="Gene3D" id="3.30.420.10">
    <property type="entry name" value="Ribonuclease H-like superfamily/Ribonuclease H"/>
    <property type="match status" value="1"/>
</dbReference>
<evidence type="ECO:0000313" key="1">
    <source>
        <dbReference type="EMBL" id="PQJ11955.1"/>
    </source>
</evidence>
<dbReference type="AlphaFoldDB" id="A0A2S7SZF7"/>
<accession>A0A2S7SZF7</accession>
<protein>
    <recommendedName>
        <fullName evidence="3">Holliday junction resolvase RuvC</fullName>
    </recommendedName>
</protein>
<dbReference type="OrthoDB" id="798490at2"/>
<name>A0A2S7SZF7_9BACT</name>
<dbReference type="InterPro" id="IPR036397">
    <property type="entry name" value="RNaseH_sf"/>
</dbReference>